<name>D4ZD84_SHEVD</name>
<keyword evidence="2" id="KW-1185">Reference proteome</keyword>
<sequence length="65" mass="7264">MLLMPLLSSVSATLTQSFPGDELPATDEKLNRLTKVITPNLAKFFIEFISLLLITSLSRNDRLID</sequence>
<dbReference type="AlphaFoldDB" id="D4ZD84"/>
<accession>D4ZD84</accession>
<evidence type="ECO:0000313" key="1">
    <source>
        <dbReference type="EMBL" id="BAJ00006.1"/>
    </source>
</evidence>
<proteinExistence type="predicted"/>
<reference evidence="2" key="1">
    <citation type="journal article" date="2010" name="Mol. Biosyst.">
        <title>Complete genome sequence and comparative analysis of Shewanella violacea, a psychrophilic and piezophilic bacterium from deep sea floor sediments.</title>
        <authorList>
            <person name="Aono E."/>
            <person name="Baba T."/>
            <person name="Ara T."/>
            <person name="Nishi T."/>
            <person name="Nakamichi T."/>
            <person name="Inamoto E."/>
            <person name="Toyonaga H."/>
            <person name="Hasegawa M."/>
            <person name="Takai Y."/>
            <person name="Okumura Y."/>
            <person name="Baba M."/>
            <person name="Tomita M."/>
            <person name="Kato C."/>
            <person name="Oshima T."/>
            <person name="Nakasone K."/>
            <person name="Mori H."/>
        </authorList>
    </citation>
    <scope>NUCLEOTIDE SEQUENCE [LARGE SCALE GENOMIC DNA]</scope>
    <source>
        <strain evidence="2">JCM 10179 / CIP 106290 / LMG 19151 / DSS12</strain>
    </source>
</reference>
<evidence type="ECO:0000313" key="2">
    <source>
        <dbReference type="Proteomes" id="UP000002350"/>
    </source>
</evidence>
<dbReference type="HOGENOM" id="CLU_2847428_0_0_6"/>
<organism evidence="1 2">
    <name type="scientific">Shewanella violacea (strain JCM 10179 / CIP 106290 / LMG 19151 / DSS12)</name>
    <dbReference type="NCBI Taxonomy" id="637905"/>
    <lineage>
        <taxon>Bacteria</taxon>
        <taxon>Pseudomonadati</taxon>
        <taxon>Pseudomonadota</taxon>
        <taxon>Gammaproteobacteria</taxon>
        <taxon>Alteromonadales</taxon>
        <taxon>Shewanellaceae</taxon>
        <taxon>Shewanella</taxon>
    </lineage>
</organism>
<dbReference type="Proteomes" id="UP000002350">
    <property type="component" value="Chromosome"/>
</dbReference>
<dbReference type="EMBL" id="AP011177">
    <property type="protein sequence ID" value="BAJ00006.1"/>
    <property type="molecule type" value="Genomic_DNA"/>
</dbReference>
<protein>
    <submittedName>
        <fullName evidence="1">Uncharacterized protein</fullName>
    </submittedName>
</protein>
<dbReference type="KEGG" id="svo:SVI_0035"/>
<gene>
    <name evidence="1" type="ordered locus">SVI_0035</name>
</gene>